<reference evidence="1" key="1">
    <citation type="submission" date="2020-10" db="EMBL/GenBank/DDBJ databases">
        <authorList>
            <person name="Gilroy R."/>
        </authorList>
    </citation>
    <scope>NUCLEOTIDE SEQUENCE</scope>
    <source>
        <strain evidence="1">11300</strain>
    </source>
</reference>
<gene>
    <name evidence="1" type="ORF">IAD16_01445</name>
</gene>
<name>A0A9D1I300_9FIRM</name>
<dbReference type="InterPro" id="IPR014858">
    <property type="entry name" value="BrxB"/>
</dbReference>
<organism evidence="1 2">
    <name type="scientific">Candidatus Fimisoma avicola</name>
    <dbReference type="NCBI Taxonomy" id="2840826"/>
    <lineage>
        <taxon>Bacteria</taxon>
        <taxon>Bacillati</taxon>
        <taxon>Bacillota</taxon>
        <taxon>Clostridia</taxon>
        <taxon>Eubacteriales</taxon>
        <taxon>Candidatus Fimisoma</taxon>
    </lineage>
</organism>
<dbReference type="AlphaFoldDB" id="A0A9D1I300"/>
<comment type="caution">
    <text evidence="1">The sequence shown here is derived from an EMBL/GenBank/DDBJ whole genome shotgun (WGS) entry which is preliminary data.</text>
</comment>
<sequence length="184" mass="21513">MIKEDLDRIRYRLTDRDFLENKGLSNEVGVHVFCYEPKDEMIVQSYIKRLKSEENTSYRIIERDLYELLLQLLEDKRILDKIPDMEEKKGGPYLLEKLQNIAGPKAILQKMDYEGHQPGQDVLFLTGVGKIHPFLRSHKILDSMQSIFEDIPVVLFYPGTFDGNSLSLFGEFLDGNYYRAFNLI</sequence>
<accession>A0A9D1I300</accession>
<reference evidence="1" key="2">
    <citation type="journal article" date="2021" name="PeerJ">
        <title>Extensive microbial diversity within the chicken gut microbiome revealed by metagenomics and culture.</title>
        <authorList>
            <person name="Gilroy R."/>
            <person name="Ravi A."/>
            <person name="Getino M."/>
            <person name="Pursley I."/>
            <person name="Horton D.L."/>
            <person name="Alikhan N.F."/>
            <person name="Baker D."/>
            <person name="Gharbi K."/>
            <person name="Hall N."/>
            <person name="Watson M."/>
            <person name="Adriaenssens E.M."/>
            <person name="Foster-Nyarko E."/>
            <person name="Jarju S."/>
            <person name="Secka A."/>
            <person name="Antonio M."/>
            <person name="Oren A."/>
            <person name="Chaudhuri R.R."/>
            <person name="La Ragione R."/>
            <person name="Hildebrand F."/>
            <person name="Pallen M.J."/>
        </authorList>
    </citation>
    <scope>NUCLEOTIDE SEQUENCE</scope>
    <source>
        <strain evidence="1">11300</strain>
    </source>
</reference>
<evidence type="ECO:0000313" key="1">
    <source>
        <dbReference type="EMBL" id="HIU27029.1"/>
    </source>
</evidence>
<evidence type="ECO:0000313" key="2">
    <source>
        <dbReference type="Proteomes" id="UP000824091"/>
    </source>
</evidence>
<dbReference type="EMBL" id="DVMO01000023">
    <property type="protein sequence ID" value="HIU27029.1"/>
    <property type="molecule type" value="Genomic_DNA"/>
</dbReference>
<dbReference type="Proteomes" id="UP000824091">
    <property type="component" value="Unassembled WGS sequence"/>
</dbReference>
<dbReference type="Pfam" id="PF08747">
    <property type="entry name" value="BrxB"/>
    <property type="match status" value="1"/>
</dbReference>
<protein>
    <submittedName>
        <fullName evidence="1">DUF1788 domain-containing protein</fullName>
    </submittedName>
</protein>
<proteinExistence type="predicted"/>